<feature type="domain" description="NIPSNAP" evidence="1">
    <location>
        <begin position="26"/>
        <end position="120"/>
    </location>
</feature>
<dbReference type="SUPFAM" id="SSF54909">
    <property type="entry name" value="Dimeric alpha+beta barrel"/>
    <property type="match status" value="1"/>
</dbReference>
<keyword evidence="3" id="KW-1185">Reference proteome</keyword>
<protein>
    <submittedName>
        <fullName evidence="2">NIPSNAP family protein</fullName>
    </submittedName>
</protein>
<dbReference type="InterPro" id="IPR011008">
    <property type="entry name" value="Dimeric_a/b-barrel"/>
</dbReference>
<dbReference type="Pfam" id="PF07978">
    <property type="entry name" value="NIPSNAP"/>
    <property type="match status" value="1"/>
</dbReference>
<comment type="caution">
    <text evidence="2">The sequence shown here is derived from an EMBL/GenBank/DDBJ whole genome shotgun (WGS) entry which is preliminary data.</text>
</comment>
<organism evidence="2 3">
    <name type="scientific">Hydrogenophaga borbori</name>
    <dbReference type="NCBI Taxonomy" id="2294117"/>
    <lineage>
        <taxon>Bacteria</taxon>
        <taxon>Pseudomonadati</taxon>
        <taxon>Pseudomonadota</taxon>
        <taxon>Betaproteobacteria</taxon>
        <taxon>Burkholderiales</taxon>
        <taxon>Comamonadaceae</taxon>
        <taxon>Hydrogenophaga</taxon>
    </lineage>
</organism>
<dbReference type="EMBL" id="QVLS01000001">
    <property type="protein sequence ID" value="RFP82848.1"/>
    <property type="molecule type" value="Genomic_DNA"/>
</dbReference>
<dbReference type="InterPro" id="IPR012577">
    <property type="entry name" value="NIPSNAP"/>
</dbReference>
<evidence type="ECO:0000313" key="2">
    <source>
        <dbReference type="EMBL" id="RFP82848.1"/>
    </source>
</evidence>
<reference evidence="2 3" key="1">
    <citation type="submission" date="2018-08" db="EMBL/GenBank/DDBJ databases">
        <title>Hydrogenophaga sp. LA-38 isolated from sludge.</title>
        <authorList>
            <person name="Im W.-T."/>
        </authorList>
    </citation>
    <scope>NUCLEOTIDE SEQUENCE [LARGE SCALE GENOMIC DNA]</scope>
    <source>
        <strain evidence="2 3">LA-38</strain>
    </source>
</reference>
<evidence type="ECO:0000313" key="3">
    <source>
        <dbReference type="Proteomes" id="UP000261931"/>
    </source>
</evidence>
<accession>A0A372EQF4</accession>
<gene>
    <name evidence="2" type="ORF">DY262_00265</name>
</gene>
<evidence type="ECO:0000259" key="1">
    <source>
        <dbReference type="Pfam" id="PF07978"/>
    </source>
</evidence>
<sequence length="258" mass="28250">MDFEREAPSPAEPAPPPALGLDCQVVELRRYTLHPGQRDTLIELFERALVEPQEALAMAVMGQFRDLDAPDHFVWLRGFADRDSRTRGLAAFYGGPVWRQHGGAANATMVDSDDVLLLRPAWPGSGLSMQGRRRPQSTGQTTAPGLLRVSVLPLRETAGAALLSLCRDTLSPCLRKGGAHVLGWYVTDEAPNDFPRLPVREGKPVLVGFALFPDLPSLNAFERSGAWDRDAQAALAPWLDRPARHHRLAPTARSAIQA</sequence>
<name>A0A372EQF4_9BURK</name>
<dbReference type="Gene3D" id="3.30.70.100">
    <property type="match status" value="1"/>
</dbReference>
<dbReference type="Proteomes" id="UP000261931">
    <property type="component" value="Unassembled WGS sequence"/>
</dbReference>
<dbReference type="AlphaFoldDB" id="A0A372EQF4"/>
<proteinExistence type="predicted"/>